<dbReference type="AlphaFoldDB" id="A0A9W4WXA2"/>
<feature type="non-terminal residue" evidence="1">
    <location>
        <position position="57"/>
    </location>
</feature>
<feature type="non-terminal residue" evidence="1">
    <location>
        <position position="1"/>
    </location>
</feature>
<proteinExistence type="predicted"/>
<accession>A0A9W4WXA2</accession>
<sequence length="57" mass="6690">IQRVDFSSESQPLEDLIIPENIQKTLDRSDFLIKDPTISHNRILLFTTLDNIKHLEQ</sequence>
<dbReference type="Proteomes" id="UP001153678">
    <property type="component" value="Unassembled WGS sequence"/>
</dbReference>
<keyword evidence="2" id="KW-1185">Reference proteome</keyword>
<protein>
    <submittedName>
        <fullName evidence="1">5764_t:CDS:1</fullName>
    </submittedName>
</protein>
<dbReference type="OrthoDB" id="93990at2759"/>
<evidence type="ECO:0000313" key="2">
    <source>
        <dbReference type="Proteomes" id="UP001153678"/>
    </source>
</evidence>
<comment type="caution">
    <text evidence="1">The sequence shown here is derived from an EMBL/GenBank/DDBJ whole genome shotgun (WGS) entry which is preliminary data.</text>
</comment>
<reference evidence="1" key="1">
    <citation type="submission" date="2022-08" db="EMBL/GenBank/DDBJ databases">
        <authorList>
            <person name="Kallberg Y."/>
            <person name="Tangrot J."/>
            <person name="Rosling A."/>
        </authorList>
    </citation>
    <scope>NUCLEOTIDE SEQUENCE</scope>
    <source>
        <strain evidence="1">Wild A</strain>
    </source>
</reference>
<name>A0A9W4WXA2_9GLOM</name>
<dbReference type="EMBL" id="CAMKVN010009559">
    <property type="protein sequence ID" value="CAI2193424.1"/>
    <property type="molecule type" value="Genomic_DNA"/>
</dbReference>
<organism evidence="1 2">
    <name type="scientific">Funneliformis geosporum</name>
    <dbReference type="NCBI Taxonomy" id="1117311"/>
    <lineage>
        <taxon>Eukaryota</taxon>
        <taxon>Fungi</taxon>
        <taxon>Fungi incertae sedis</taxon>
        <taxon>Mucoromycota</taxon>
        <taxon>Glomeromycotina</taxon>
        <taxon>Glomeromycetes</taxon>
        <taxon>Glomerales</taxon>
        <taxon>Glomeraceae</taxon>
        <taxon>Funneliformis</taxon>
    </lineage>
</organism>
<evidence type="ECO:0000313" key="1">
    <source>
        <dbReference type="EMBL" id="CAI2193424.1"/>
    </source>
</evidence>
<gene>
    <name evidence="1" type="ORF">FWILDA_LOCUS16068</name>
</gene>